<reference evidence="1 2" key="2">
    <citation type="submission" date="2019-04" db="EMBL/GenBank/DDBJ databases">
        <title>The genome sequence of big-headed turtle.</title>
        <authorList>
            <person name="Gong S."/>
        </authorList>
    </citation>
    <scope>NUCLEOTIDE SEQUENCE [LARGE SCALE GENOMIC DNA]</scope>
    <source>
        <strain evidence="1">DO16091913</strain>
        <tissue evidence="1">Muscle</tissue>
    </source>
</reference>
<name>A0A4D9DYF6_9SAUR</name>
<proteinExistence type="predicted"/>
<comment type="caution">
    <text evidence="1">The sequence shown here is derived from an EMBL/GenBank/DDBJ whole genome shotgun (WGS) entry which is preliminary data.</text>
</comment>
<organism evidence="1 2">
    <name type="scientific">Platysternon megacephalum</name>
    <name type="common">big-headed turtle</name>
    <dbReference type="NCBI Taxonomy" id="55544"/>
    <lineage>
        <taxon>Eukaryota</taxon>
        <taxon>Metazoa</taxon>
        <taxon>Chordata</taxon>
        <taxon>Craniata</taxon>
        <taxon>Vertebrata</taxon>
        <taxon>Euteleostomi</taxon>
        <taxon>Archelosauria</taxon>
        <taxon>Testudinata</taxon>
        <taxon>Testudines</taxon>
        <taxon>Cryptodira</taxon>
        <taxon>Durocryptodira</taxon>
        <taxon>Testudinoidea</taxon>
        <taxon>Platysternidae</taxon>
        <taxon>Platysternon</taxon>
    </lineage>
</organism>
<accession>A0A4D9DYF6</accession>
<reference evidence="1 2" key="1">
    <citation type="submission" date="2019-04" db="EMBL/GenBank/DDBJ databases">
        <title>Draft genome of the big-headed turtle Platysternon megacephalum.</title>
        <authorList>
            <person name="Gong S."/>
        </authorList>
    </citation>
    <scope>NUCLEOTIDE SEQUENCE [LARGE SCALE GENOMIC DNA]</scope>
    <source>
        <strain evidence="1">DO16091913</strain>
        <tissue evidence="1">Muscle</tissue>
    </source>
</reference>
<gene>
    <name evidence="1" type="ORF">DR999_PMT17906</name>
</gene>
<keyword evidence="2" id="KW-1185">Reference proteome</keyword>
<dbReference type="Proteomes" id="UP000297703">
    <property type="component" value="Unassembled WGS sequence"/>
</dbReference>
<evidence type="ECO:0000313" key="1">
    <source>
        <dbReference type="EMBL" id="TFJ99979.1"/>
    </source>
</evidence>
<protein>
    <submittedName>
        <fullName evidence="1">ADP-ribosylation factor-like protein 5B</fullName>
    </submittedName>
</protein>
<dbReference type="AlphaFoldDB" id="A0A4D9DYF6"/>
<dbReference type="EMBL" id="QXTE01000293">
    <property type="protein sequence ID" value="TFJ99979.1"/>
    <property type="molecule type" value="Genomic_DNA"/>
</dbReference>
<evidence type="ECO:0000313" key="2">
    <source>
        <dbReference type="Proteomes" id="UP000297703"/>
    </source>
</evidence>
<sequence length="192" mass="22182">MILRVHTIQLGFKETMNNSYQKHVRSNKTEILIQLNTAAALLSLIIRFLYQQYKEVQRTQRKRFPPHYQQNREQTPGVLTLEGCSALVWSAFLRALHTTVTGHSPLRQSNSALSPRKRNCCPGLTFITPRELQGWEVHEQKSPRNVFWQSLQTPRKGTLPSLFSFLTQGTRQQYGTSEEFWLGSMTALLVTH</sequence>